<keyword evidence="2" id="KW-1185">Reference proteome</keyword>
<evidence type="ECO:0000313" key="2">
    <source>
        <dbReference type="Proteomes" id="UP000789366"/>
    </source>
</evidence>
<sequence>NLHLSINFHSVMNKIINTIDDNDETIFNTDFLNELLNNESYKPDIETMEFDFECNDESTAKS</sequence>
<organism evidence="1 2">
    <name type="scientific">Cetraspora pellucida</name>
    <dbReference type="NCBI Taxonomy" id="1433469"/>
    <lineage>
        <taxon>Eukaryota</taxon>
        <taxon>Fungi</taxon>
        <taxon>Fungi incertae sedis</taxon>
        <taxon>Mucoromycota</taxon>
        <taxon>Glomeromycotina</taxon>
        <taxon>Glomeromycetes</taxon>
        <taxon>Diversisporales</taxon>
        <taxon>Gigasporaceae</taxon>
        <taxon>Cetraspora</taxon>
    </lineage>
</organism>
<comment type="caution">
    <text evidence="1">The sequence shown here is derived from an EMBL/GenBank/DDBJ whole genome shotgun (WGS) entry which is preliminary data.</text>
</comment>
<name>A0ACA9QUU0_9GLOM</name>
<feature type="non-terminal residue" evidence="1">
    <location>
        <position position="1"/>
    </location>
</feature>
<evidence type="ECO:0000313" key="1">
    <source>
        <dbReference type="EMBL" id="CAG8765247.1"/>
    </source>
</evidence>
<feature type="non-terminal residue" evidence="1">
    <location>
        <position position="62"/>
    </location>
</feature>
<accession>A0ACA9QUU0</accession>
<reference evidence="1" key="1">
    <citation type="submission" date="2021-06" db="EMBL/GenBank/DDBJ databases">
        <authorList>
            <person name="Kallberg Y."/>
            <person name="Tangrot J."/>
            <person name="Rosling A."/>
        </authorList>
    </citation>
    <scope>NUCLEOTIDE SEQUENCE</scope>
    <source>
        <strain evidence="1">28 12/20/2015</strain>
    </source>
</reference>
<proteinExistence type="predicted"/>
<dbReference type="Proteomes" id="UP000789366">
    <property type="component" value="Unassembled WGS sequence"/>
</dbReference>
<gene>
    <name evidence="1" type="ORF">SPELUC_LOCUS15405</name>
</gene>
<protein>
    <submittedName>
        <fullName evidence="1">3980_t:CDS:1</fullName>
    </submittedName>
</protein>
<dbReference type="EMBL" id="CAJVPW010050707">
    <property type="protein sequence ID" value="CAG8765247.1"/>
    <property type="molecule type" value="Genomic_DNA"/>
</dbReference>